<dbReference type="InterPro" id="IPR001296">
    <property type="entry name" value="Glyco_trans_1"/>
</dbReference>
<protein>
    <submittedName>
        <fullName evidence="3">Unannotated protein</fullName>
    </submittedName>
</protein>
<dbReference type="PANTHER" id="PTHR12526:SF637">
    <property type="entry name" value="GLYCOSYLTRANSFERASE EPSF-RELATED"/>
    <property type="match status" value="1"/>
</dbReference>
<dbReference type="PANTHER" id="PTHR12526">
    <property type="entry name" value="GLYCOSYLTRANSFERASE"/>
    <property type="match status" value="1"/>
</dbReference>
<dbReference type="AlphaFoldDB" id="A0A6J6BJV8"/>
<proteinExistence type="predicted"/>
<dbReference type="InterPro" id="IPR028098">
    <property type="entry name" value="Glyco_trans_4-like_N"/>
</dbReference>
<reference evidence="3" key="1">
    <citation type="submission" date="2020-05" db="EMBL/GenBank/DDBJ databases">
        <authorList>
            <person name="Chiriac C."/>
            <person name="Salcher M."/>
            <person name="Ghai R."/>
            <person name="Kavagutti S V."/>
        </authorList>
    </citation>
    <scope>NUCLEOTIDE SEQUENCE</scope>
</reference>
<dbReference type="GO" id="GO:0016757">
    <property type="term" value="F:glycosyltransferase activity"/>
    <property type="evidence" value="ECO:0007669"/>
    <property type="project" value="InterPro"/>
</dbReference>
<dbReference type="Pfam" id="PF13477">
    <property type="entry name" value="Glyco_trans_4_2"/>
    <property type="match status" value="1"/>
</dbReference>
<organism evidence="3">
    <name type="scientific">freshwater metagenome</name>
    <dbReference type="NCBI Taxonomy" id="449393"/>
    <lineage>
        <taxon>unclassified sequences</taxon>
        <taxon>metagenomes</taxon>
        <taxon>ecological metagenomes</taxon>
    </lineage>
</organism>
<sequence>MKKVLIVAMVDSVHTGRWISQFDGEGIDFVLFPSTPNRRIHSLIQQRLKGNLAAQVRISRWMKWASLPLGLADLVFANFFRAKLLAHEINKFQPDVIHIMETQHAGYLTDRALNTVKSKPRVILSIWGSDLFWFQRFAKHRSRIKSVLNKVDLLVMECHRDRELALTLGFEGVFFDSMPATGGMNTELLAQKARQIPAKERKWIAVKGYSGFVGQGKDAMKVISEIENQITDFSVMVYSAGLGTQWFARRLQKKMGTRLVIARKHKLSNNDIEEMFLKSRAALGLSLSDGLPATVKEAMCMGAFPVQTSTSCAGEWFTNGATGILVEPNQITNIATALMRVLSDDELVESALINNLIKAEQLFSETVLKEKAKELYSSIIETKNLS</sequence>
<dbReference type="Gene3D" id="3.40.50.2000">
    <property type="entry name" value="Glycogen Phosphorylase B"/>
    <property type="match status" value="2"/>
</dbReference>
<evidence type="ECO:0000313" key="3">
    <source>
        <dbReference type="EMBL" id="CAB4538478.1"/>
    </source>
</evidence>
<feature type="domain" description="Glycosyltransferase subfamily 4-like N-terminal" evidence="2">
    <location>
        <begin position="3"/>
        <end position="155"/>
    </location>
</feature>
<dbReference type="SUPFAM" id="SSF53756">
    <property type="entry name" value="UDP-Glycosyltransferase/glycogen phosphorylase"/>
    <property type="match status" value="1"/>
</dbReference>
<accession>A0A6J6BJV8</accession>
<gene>
    <name evidence="3" type="ORF">UFOPK1353_00792</name>
</gene>
<name>A0A6J6BJV8_9ZZZZ</name>
<dbReference type="EMBL" id="CAEZSE010000128">
    <property type="protein sequence ID" value="CAB4538478.1"/>
    <property type="molecule type" value="Genomic_DNA"/>
</dbReference>
<evidence type="ECO:0000259" key="1">
    <source>
        <dbReference type="Pfam" id="PF00534"/>
    </source>
</evidence>
<feature type="domain" description="Glycosyl transferase family 1" evidence="1">
    <location>
        <begin position="266"/>
        <end position="349"/>
    </location>
</feature>
<dbReference type="Pfam" id="PF00534">
    <property type="entry name" value="Glycos_transf_1"/>
    <property type="match status" value="1"/>
</dbReference>
<evidence type="ECO:0000259" key="2">
    <source>
        <dbReference type="Pfam" id="PF13477"/>
    </source>
</evidence>